<evidence type="ECO:0000313" key="4">
    <source>
        <dbReference type="EMBL" id="KKM73278.1"/>
    </source>
</evidence>
<keyword evidence="2" id="KW-0472">Membrane</keyword>
<evidence type="ECO:0000256" key="1">
    <source>
        <dbReference type="SAM" id="MobiDB-lite"/>
    </source>
</evidence>
<dbReference type="CDD" id="cd00085">
    <property type="entry name" value="HNHc"/>
    <property type="match status" value="1"/>
</dbReference>
<accession>A0A0F9JUC0</accession>
<feature type="transmembrane region" description="Helical" evidence="2">
    <location>
        <begin position="210"/>
        <end position="234"/>
    </location>
</feature>
<keyword evidence="2" id="KW-0812">Transmembrane</keyword>
<name>A0A0F9JUC0_9ZZZZ</name>
<gene>
    <name evidence="4" type="ORF">LCGC14_1412110</name>
</gene>
<organism evidence="4">
    <name type="scientific">marine sediment metagenome</name>
    <dbReference type="NCBI Taxonomy" id="412755"/>
    <lineage>
        <taxon>unclassified sequences</taxon>
        <taxon>metagenomes</taxon>
        <taxon>ecological metagenomes</taxon>
    </lineage>
</organism>
<dbReference type="InterPro" id="IPR003615">
    <property type="entry name" value="HNH_nuc"/>
</dbReference>
<comment type="caution">
    <text evidence="4">The sequence shown here is derived from an EMBL/GenBank/DDBJ whole genome shotgun (WGS) entry which is preliminary data.</text>
</comment>
<sequence length="304" mass="34346">MNKPHSEETKRKISEGVRNNLPSTAFKKGHKFGRRFKKGEGLGNTNGFKRGQPSWNKGKKLTQEHKDKVKKNHADISGKNHYNWKGGITPLNLKIRGSIKWKIWRESIFKRDNHICQNSNCQFCNNKAGNYLHPHHIIPVKECLKLDYQDLVFDIENGVAHIVDVTVDEIKEQSYEDTPDYDIVTRIAFDNSPYFSSTFKHFDSEDVLAILYRAPFMIILVGIIGTFAGFYLALGQGGDIKSGAAVAIVSSLVGLLVSLFMDRFSFLATNSEAIILSDIISRSFKSSNLINPFNTFFSYSNLSS</sequence>
<dbReference type="GO" id="GO:0003677">
    <property type="term" value="F:DNA binding"/>
    <property type="evidence" value="ECO:0007669"/>
    <property type="project" value="InterPro"/>
</dbReference>
<feature type="compositionally biased region" description="Basic residues" evidence="1">
    <location>
        <begin position="27"/>
        <end position="37"/>
    </location>
</feature>
<dbReference type="EMBL" id="LAZR01009326">
    <property type="protein sequence ID" value="KKM73278.1"/>
    <property type="molecule type" value="Genomic_DNA"/>
</dbReference>
<proteinExistence type="predicted"/>
<dbReference type="SMART" id="SM00496">
    <property type="entry name" value="IENR2"/>
    <property type="match status" value="2"/>
</dbReference>
<dbReference type="Pfam" id="PF07460">
    <property type="entry name" value="NUMOD3"/>
    <property type="match status" value="1"/>
</dbReference>
<reference evidence="4" key="1">
    <citation type="journal article" date="2015" name="Nature">
        <title>Complex archaea that bridge the gap between prokaryotes and eukaryotes.</title>
        <authorList>
            <person name="Spang A."/>
            <person name="Saw J.H."/>
            <person name="Jorgensen S.L."/>
            <person name="Zaremba-Niedzwiedzka K."/>
            <person name="Martijn J."/>
            <person name="Lind A.E."/>
            <person name="van Eijk R."/>
            <person name="Schleper C."/>
            <person name="Guy L."/>
            <person name="Ettema T.J."/>
        </authorList>
    </citation>
    <scope>NUCLEOTIDE SEQUENCE</scope>
</reference>
<feature type="region of interest" description="Disordered" evidence="1">
    <location>
        <begin position="1"/>
        <end position="64"/>
    </location>
</feature>
<feature type="compositionally biased region" description="Basic and acidic residues" evidence="1">
    <location>
        <begin position="1"/>
        <end position="15"/>
    </location>
</feature>
<feature type="domain" description="Nuclease associated modular" evidence="3">
    <location>
        <begin position="57"/>
        <end position="73"/>
    </location>
</feature>
<protein>
    <recommendedName>
        <fullName evidence="3">Nuclease associated modular domain-containing protein</fullName>
    </recommendedName>
</protein>
<feature type="transmembrane region" description="Helical" evidence="2">
    <location>
        <begin position="240"/>
        <end position="261"/>
    </location>
</feature>
<dbReference type="AlphaFoldDB" id="A0A0F9JUC0"/>
<feature type="domain" description="Nuclease associated modular" evidence="3">
    <location>
        <begin position="1"/>
        <end position="17"/>
    </location>
</feature>
<evidence type="ECO:0000259" key="3">
    <source>
        <dbReference type="SMART" id="SM00496"/>
    </source>
</evidence>
<evidence type="ECO:0000256" key="2">
    <source>
        <dbReference type="SAM" id="Phobius"/>
    </source>
</evidence>
<dbReference type="InterPro" id="IPR003611">
    <property type="entry name" value="NUMOD3"/>
</dbReference>
<keyword evidence="2" id="KW-1133">Transmembrane helix</keyword>